<sequence>MTRRNGYALLAALVAVVVLISAAIYVGVSSGDARDDDLRAGPRTPQGSA</sequence>
<keyword evidence="2" id="KW-0378">Hydrolase</keyword>
<gene>
    <name evidence="2" type="ORF">GUY60_35935</name>
</gene>
<organism evidence="2 3">
    <name type="scientific">Streptomyces boluensis</name>
    <dbReference type="NCBI Taxonomy" id="1775135"/>
    <lineage>
        <taxon>Bacteria</taxon>
        <taxon>Bacillati</taxon>
        <taxon>Actinomycetota</taxon>
        <taxon>Actinomycetes</taxon>
        <taxon>Kitasatosporales</taxon>
        <taxon>Streptomycetaceae</taxon>
        <taxon>Streptomyces</taxon>
    </lineage>
</organism>
<keyword evidence="3" id="KW-1185">Reference proteome</keyword>
<feature type="transmembrane region" description="Helical" evidence="1">
    <location>
        <begin position="7"/>
        <end position="28"/>
    </location>
</feature>
<name>A0A964XRH7_9ACTN</name>
<dbReference type="GO" id="GO:0016787">
    <property type="term" value="F:hydrolase activity"/>
    <property type="evidence" value="ECO:0007669"/>
    <property type="project" value="UniProtKB-KW"/>
</dbReference>
<proteinExistence type="predicted"/>
<keyword evidence="1" id="KW-0472">Membrane</keyword>
<protein>
    <submittedName>
        <fullName evidence="2">SGNH/GDSL hydrolase family protein</fullName>
    </submittedName>
</protein>
<evidence type="ECO:0000313" key="3">
    <source>
        <dbReference type="Proteomes" id="UP000598297"/>
    </source>
</evidence>
<reference evidence="2" key="1">
    <citation type="submission" date="2020-01" db="EMBL/GenBank/DDBJ databases">
        <title>Whole-genome analyses of novel actinobacteria.</title>
        <authorList>
            <person name="Sahin N."/>
        </authorList>
    </citation>
    <scope>NUCLEOTIDE SEQUENCE</scope>
    <source>
        <strain evidence="2">YC537</strain>
    </source>
</reference>
<keyword evidence="1" id="KW-0812">Transmembrane</keyword>
<dbReference type="AlphaFoldDB" id="A0A964XRH7"/>
<dbReference type="Proteomes" id="UP000598297">
    <property type="component" value="Unassembled WGS sequence"/>
</dbReference>
<evidence type="ECO:0000256" key="1">
    <source>
        <dbReference type="SAM" id="Phobius"/>
    </source>
</evidence>
<comment type="caution">
    <text evidence="2">The sequence shown here is derived from an EMBL/GenBank/DDBJ whole genome shotgun (WGS) entry which is preliminary data.</text>
</comment>
<keyword evidence="1" id="KW-1133">Transmembrane helix</keyword>
<feature type="non-terminal residue" evidence="2">
    <location>
        <position position="49"/>
    </location>
</feature>
<evidence type="ECO:0000313" key="2">
    <source>
        <dbReference type="EMBL" id="NBE56723.1"/>
    </source>
</evidence>
<dbReference type="EMBL" id="JAAAHS010000567">
    <property type="protein sequence ID" value="NBE56723.1"/>
    <property type="molecule type" value="Genomic_DNA"/>
</dbReference>
<accession>A0A964XRH7</accession>